<name>A0A915JS30_ROMCU</name>
<dbReference type="AlphaFoldDB" id="A0A915JS30"/>
<reference evidence="2" key="1">
    <citation type="submission" date="2022-11" db="UniProtKB">
        <authorList>
            <consortium name="WormBaseParasite"/>
        </authorList>
    </citation>
    <scope>IDENTIFICATION</scope>
</reference>
<keyword evidence="1" id="KW-1185">Reference proteome</keyword>
<evidence type="ECO:0000313" key="2">
    <source>
        <dbReference type="WBParaSite" id="nRc.2.0.1.t29046-RA"/>
    </source>
</evidence>
<proteinExistence type="predicted"/>
<sequence>MRTGMILKNYYIYIKIRREAPENLNFQFYNALWTGNNQEIFPQIGA</sequence>
<dbReference type="WBParaSite" id="nRc.2.0.1.t29046-RA">
    <property type="protein sequence ID" value="nRc.2.0.1.t29046-RA"/>
    <property type="gene ID" value="nRc.2.0.1.g29046"/>
</dbReference>
<organism evidence="1 2">
    <name type="scientific">Romanomermis culicivorax</name>
    <name type="common">Nematode worm</name>
    <dbReference type="NCBI Taxonomy" id="13658"/>
    <lineage>
        <taxon>Eukaryota</taxon>
        <taxon>Metazoa</taxon>
        <taxon>Ecdysozoa</taxon>
        <taxon>Nematoda</taxon>
        <taxon>Enoplea</taxon>
        <taxon>Dorylaimia</taxon>
        <taxon>Mermithida</taxon>
        <taxon>Mermithoidea</taxon>
        <taxon>Mermithidae</taxon>
        <taxon>Romanomermis</taxon>
    </lineage>
</organism>
<accession>A0A915JS30</accession>
<evidence type="ECO:0000313" key="1">
    <source>
        <dbReference type="Proteomes" id="UP000887565"/>
    </source>
</evidence>
<dbReference type="Proteomes" id="UP000887565">
    <property type="component" value="Unplaced"/>
</dbReference>
<protein>
    <submittedName>
        <fullName evidence="2">Uncharacterized protein</fullName>
    </submittedName>
</protein>